<proteinExistence type="predicted"/>
<evidence type="ECO:0000313" key="2">
    <source>
        <dbReference type="Proteomes" id="UP001165063"/>
    </source>
</evidence>
<dbReference type="AlphaFoldDB" id="A0A9W6Z0X0"/>
<keyword evidence="2" id="KW-1185">Reference proteome</keyword>
<dbReference type="Proteomes" id="UP001165063">
    <property type="component" value="Unassembled WGS sequence"/>
</dbReference>
<protein>
    <submittedName>
        <fullName evidence="1">Unnamed protein product</fullName>
    </submittedName>
</protein>
<evidence type="ECO:0000313" key="1">
    <source>
        <dbReference type="EMBL" id="GMG39956.1"/>
    </source>
</evidence>
<accession>A0A9W6Z0X0</accession>
<sequence length="74" mass="7954">MTTKTHSLNVSNFNRDLQKLSKLISAAVSVDDVVEVVVKRVDGDGDGEGELLTLLLKPGKWNGVGVVGCRFDLV</sequence>
<comment type="caution">
    <text evidence="1">The sequence shown here is derived from an EMBL/GenBank/DDBJ whole genome shotgun (WGS) entry which is preliminary data.</text>
</comment>
<gene>
    <name evidence="1" type="ORF">Amon01_000577200</name>
</gene>
<organism evidence="1 2">
    <name type="scientific">Ambrosiozyma monospora</name>
    <name type="common">Yeast</name>
    <name type="synonym">Endomycopsis monosporus</name>
    <dbReference type="NCBI Taxonomy" id="43982"/>
    <lineage>
        <taxon>Eukaryota</taxon>
        <taxon>Fungi</taxon>
        <taxon>Dikarya</taxon>
        <taxon>Ascomycota</taxon>
        <taxon>Saccharomycotina</taxon>
        <taxon>Pichiomycetes</taxon>
        <taxon>Pichiales</taxon>
        <taxon>Pichiaceae</taxon>
        <taxon>Ambrosiozyma</taxon>
    </lineage>
</organism>
<name>A0A9W6Z0X0_AMBMO</name>
<reference evidence="1" key="1">
    <citation type="submission" date="2023-04" db="EMBL/GenBank/DDBJ databases">
        <title>Ambrosiozyma monospora NBRC 1965.</title>
        <authorList>
            <person name="Ichikawa N."/>
            <person name="Sato H."/>
            <person name="Tonouchi N."/>
        </authorList>
    </citation>
    <scope>NUCLEOTIDE SEQUENCE</scope>
    <source>
        <strain evidence="1">NBRC 1965</strain>
    </source>
</reference>
<dbReference type="EMBL" id="BSXU01003349">
    <property type="protein sequence ID" value="GMG39956.1"/>
    <property type="molecule type" value="Genomic_DNA"/>
</dbReference>